<evidence type="ECO:0000313" key="2">
    <source>
        <dbReference type="EMBL" id="QEE30743.1"/>
    </source>
</evidence>
<dbReference type="RefSeq" id="WP_147650040.1">
    <property type="nucleotide sequence ID" value="NZ_CP042806.1"/>
</dbReference>
<dbReference type="AlphaFoldDB" id="A0A5B9EEX7"/>
<dbReference type="PROSITE" id="PS50801">
    <property type="entry name" value="STAS"/>
    <property type="match status" value="1"/>
</dbReference>
<name>A0A5B9EEX7_9BACT</name>
<reference evidence="2 3" key="1">
    <citation type="submission" date="2019-08" db="EMBL/GenBank/DDBJ databases">
        <title>Complete genome sequence of Terriglobus albidus strain ORNL.</title>
        <authorList>
            <person name="Podar M."/>
        </authorList>
    </citation>
    <scope>NUCLEOTIDE SEQUENCE [LARGE SCALE GENOMIC DNA]</scope>
    <source>
        <strain evidence="2 3">ORNL</strain>
    </source>
</reference>
<dbReference type="OrthoDB" id="129620at2"/>
<feature type="domain" description="STAS" evidence="1">
    <location>
        <begin position="65"/>
        <end position="124"/>
    </location>
</feature>
<dbReference type="EMBL" id="CP042806">
    <property type="protein sequence ID" value="QEE30743.1"/>
    <property type="molecule type" value="Genomic_DNA"/>
</dbReference>
<gene>
    <name evidence="2" type="ORF">FTW19_23740</name>
</gene>
<keyword evidence="3" id="KW-1185">Reference proteome</keyword>
<dbReference type="CDD" id="cd07043">
    <property type="entry name" value="STAS_anti-anti-sigma_factors"/>
    <property type="match status" value="1"/>
</dbReference>
<dbReference type="SUPFAM" id="SSF52091">
    <property type="entry name" value="SpoIIaa-like"/>
    <property type="match status" value="1"/>
</dbReference>
<proteinExistence type="predicted"/>
<evidence type="ECO:0000259" key="1">
    <source>
        <dbReference type="PROSITE" id="PS50801"/>
    </source>
</evidence>
<dbReference type="Proteomes" id="UP000321820">
    <property type="component" value="Chromosome"/>
</dbReference>
<dbReference type="InterPro" id="IPR036513">
    <property type="entry name" value="STAS_dom_sf"/>
</dbReference>
<accession>A0A5B9EEX7</accession>
<dbReference type="KEGG" id="talb:FTW19_23740"/>
<organism evidence="2 3">
    <name type="scientific">Terriglobus albidus</name>
    <dbReference type="NCBI Taxonomy" id="1592106"/>
    <lineage>
        <taxon>Bacteria</taxon>
        <taxon>Pseudomonadati</taxon>
        <taxon>Acidobacteriota</taxon>
        <taxon>Terriglobia</taxon>
        <taxon>Terriglobales</taxon>
        <taxon>Acidobacteriaceae</taxon>
        <taxon>Terriglobus</taxon>
    </lineage>
</organism>
<sequence length="124" mass="14029">MKIEHQASHSVRFSIQRREDTASGVVIFQLSGPFTVRHMYGSISPVALDHILESTPSNTECGVHIFDLRQVPYMDFAGLSLIVHHCRECRCRGIHTIATGVDQRVLNRFKSSRMENVLPMTLAH</sequence>
<protein>
    <submittedName>
        <fullName evidence="2">STAS domain-containing protein</fullName>
    </submittedName>
</protein>
<dbReference type="Pfam" id="PF01740">
    <property type="entry name" value="STAS"/>
    <property type="match status" value="1"/>
</dbReference>
<dbReference type="Gene3D" id="3.30.750.24">
    <property type="entry name" value="STAS domain"/>
    <property type="match status" value="1"/>
</dbReference>
<dbReference type="InterPro" id="IPR002645">
    <property type="entry name" value="STAS_dom"/>
</dbReference>
<evidence type="ECO:0000313" key="3">
    <source>
        <dbReference type="Proteomes" id="UP000321820"/>
    </source>
</evidence>